<reference evidence="4 5" key="1">
    <citation type="journal article" date="2008" name="Appl. Environ. Microbiol.">
        <title>Genomic insights into Mn(II) oxidation by the marine alphaproteobacterium Aurantimonas sp. strain SI85-9A1.</title>
        <authorList>
            <person name="Dick G.J."/>
            <person name="Podell S."/>
            <person name="Johnson H.A."/>
            <person name="Rivera-Espinoza Y."/>
            <person name="Bernier-Latmani R."/>
            <person name="McCarthy J.K."/>
            <person name="Torpey J.W."/>
            <person name="Clement B.G."/>
            <person name="Gaasterland T."/>
            <person name="Tebo B.M."/>
        </authorList>
    </citation>
    <scope>NUCLEOTIDE SEQUENCE [LARGE SCALE GENOMIC DNA]</scope>
    <source>
        <strain evidence="4 5">SI85-9A1</strain>
    </source>
</reference>
<keyword evidence="5" id="KW-1185">Reference proteome</keyword>
<dbReference type="HOGENOM" id="CLU_061983_1_1_5"/>
<dbReference type="InterPro" id="IPR002052">
    <property type="entry name" value="DNA_methylase_N6_adenine_CS"/>
</dbReference>
<accession>Q1YGJ0</accession>
<comment type="caution">
    <text evidence="4">The sequence shown here is derived from an EMBL/GenBank/DDBJ whole genome shotgun (WGS) entry which is preliminary data.</text>
</comment>
<evidence type="ECO:0000313" key="4">
    <source>
        <dbReference type="EMBL" id="EAS49235.1"/>
    </source>
</evidence>
<dbReference type="Proteomes" id="UP000000321">
    <property type="component" value="Unassembled WGS sequence"/>
</dbReference>
<evidence type="ECO:0000256" key="2">
    <source>
        <dbReference type="ARBA" id="ARBA00022691"/>
    </source>
</evidence>
<dbReference type="GO" id="GO:0003676">
    <property type="term" value="F:nucleic acid binding"/>
    <property type="evidence" value="ECO:0007669"/>
    <property type="project" value="InterPro"/>
</dbReference>
<name>Q1YGJ0_AURMS</name>
<dbReference type="AlphaFoldDB" id="Q1YGJ0"/>
<keyword evidence="2" id="KW-0949">S-adenosyl-L-methionine</keyword>
<dbReference type="InterPro" id="IPR029063">
    <property type="entry name" value="SAM-dependent_MTases_sf"/>
</dbReference>
<dbReference type="PROSITE" id="PS00092">
    <property type="entry name" value="N6_MTASE"/>
    <property type="match status" value="1"/>
</dbReference>
<dbReference type="InterPro" id="IPR050210">
    <property type="entry name" value="tRNA_Adenine-N(6)_MTase"/>
</dbReference>
<dbReference type="GO" id="GO:0008170">
    <property type="term" value="F:N-methyltransferase activity"/>
    <property type="evidence" value="ECO:0007669"/>
    <property type="project" value="UniProtKB-ARBA"/>
</dbReference>
<gene>
    <name evidence="4" type="ORF">SI859A1_02836</name>
</gene>
<dbReference type="PANTHER" id="PTHR47739:SF1">
    <property type="entry name" value="TRNA1(VAL) (ADENINE(37)-N6)-METHYLTRANSFERASE"/>
    <property type="match status" value="1"/>
</dbReference>
<dbReference type="GO" id="GO:0032259">
    <property type="term" value="P:methylation"/>
    <property type="evidence" value="ECO:0007669"/>
    <property type="project" value="UniProtKB-KW"/>
</dbReference>
<dbReference type="GO" id="GO:0008757">
    <property type="term" value="F:S-adenosylmethionine-dependent methyltransferase activity"/>
    <property type="evidence" value="ECO:0007669"/>
    <property type="project" value="UniProtKB-ARBA"/>
</dbReference>
<feature type="domain" description="Methyltransferase small" evidence="3">
    <location>
        <begin position="76"/>
        <end position="180"/>
    </location>
</feature>
<sequence length="299" mass="31031">MDRSACCRAACWWTPIAWIRPAASSRMPTSVMNSPEPESPASCGADMATRCDRFYGGRFALLQPQGRGYRSGLDALLLAATLPATATGRLADIGAGAGAVGLAAACRNAAIDVTLVENSPVMADLARRGLELPANSELAGRLRLVEADILAGGTARAAAGLGDGTFGHVLTNPPYHPHDHRISPDPLRAAAMSAADGDFLARWVRACAALLCHGGRFATIVRTDALPTLLAACDGRIGALRLLAIHARAEAPAPRLLVLGRKGSRAPLSLLPARILHRPDGTLTEFATAVAEGTADLGL</sequence>
<dbReference type="Pfam" id="PF05175">
    <property type="entry name" value="MTS"/>
    <property type="match status" value="1"/>
</dbReference>
<keyword evidence="1" id="KW-0489">Methyltransferase</keyword>
<evidence type="ECO:0000259" key="3">
    <source>
        <dbReference type="Pfam" id="PF05175"/>
    </source>
</evidence>
<evidence type="ECO:0000256" key="1">
    <source>
        <dbReference type="ARBA" id="ARBA00022603"/>
    </source>
</evidence>
<dbReference type="InterPro" id="IPR007848">
    <property type="entry name" value="Small_mtfrase_dom"/>
</dbReference>
<evidence type="ECO:0000313" key="5">
    <source>
        <dbReference type="Proteomes" id="UP000000321"/>
    </source>
</evidence>
<dbReference type="PANTHER" id="PTHR47739">
    <property type="entry name" value="TRNA1(VAL) (ADENINE(37)-N6)-METHYLTRANSFERASE"/>
    <property type="match status" value="1"/>
</dbReference>
<dbReference type="SUPFAM" id="SSF53335">
    <property type="entry name" value="S-adenosyl-L-methionine-dependent methyltransferases"/>
    <property type="match status" value="1"/>
</dbReference>
<organism evidence="4 5">
    <name type="scientific">Aurantimonas manganoxydans (strain ATCC BAA-1229 / DSM 21871 / SI85-9A1)</name>
    <dbReference type="NCBI Taxonomy" id="287752"/>
    <lineage>
        <taxon>Bacteria</taxon>
        <taxon>Pseudomonadati</taxon>
        <taxon>Pseudomonadota</taxon>
        <taxon>Alphaproteobacteria</taxon>
        <taxon>Hyphomicrobiales</taxon>
        <taxon>Aurantimonadaceae</taxon>
        <taxon>Aurantimonas</taxon>
    </lineage>
</organism>
<keyword evidence="1" id="KW-0808">Transferase</keyword>
<dbReference type="BioCyc" id="AURANTIMONAS:SI859A1_02836-MONOMER"/>
<proteinExistence type="predicted"/>
<dbReference type="Gene3D" id="3.40.50.150">
    <property type="entry name" value="Vaccinia Virus protein VP39"/>
    <property type="match status" value="1"/>
</dbReference>
<dbReference type="EMBL" id="AAPJ01000005">
    <property type="protein sequence ID" value="EAS49235.1"/>
    <property type="molecule type" value="Genomic_DNA"/>
</dbReference>
<protein>
    <recommendedName>
        <fullName evidence="3">Methyltransferase small domain-containing protein</fullName>
    </recommendedName>
</protein>